<dbReference type="Proteomes" id="UP000017836">
    <property type="component" value="Unassembled WGS sequence"/>
</dbReference>
<feature type="compositionally biased region" description="Acidic residues" evidence="4">
    <location>
        <begin position="273"/>
        <end position="285"/>
    </location>
</feature>
<dbReference type="KEGG" id="atr:18445855"/>
<dbReference type="GO" id="GO:0005634">
    <property type="term" value="C:nucleus"/>
    <property type="evidence" value="ECO:0000318"/>
    <property type="project" value="GO_Central"/>
</dbReference>
<evidence type="ECO:0000256" key="4">
    <source>
        <dbReference type="SAM" id="MobiDB-lite"/>
    </source>
</evidence>
<dbReference type="OMA" id="DRPFRMT"/>
<feature type="compositionally biased region" description="Acidic residues" evidence="4">
    <location>
        <begin position="357"/>
        <end position="392"/>
    </location>
</feature>
<dbReference type="PANTHER" id="PTHR11375:SF0">
    <property type="entry name" value="ACIDIC LEUCINE-RICH NUCLEAR PHOSPHOPROTEIN 32 FAMILY MEMBER A"/>
    <property type="match status" value="1"/>
</dbReference>
<dbReference type="OrthoDB" id="2160613at2759"/>
<evidence type="ECO:0000313" key="6">
    <source>
        <dbReference type="Proteomes" id="UP000017836"/>
    </source>
</evidence>
<feature type="compositionally biased region" description="Acidic residues" evidence="4">
    <location>
        <begin position="163"/>
        <end position="184"/>
    </location>
</feature>
<feature type="compositionally biased region" description="Acidic residues" evidence="4">
    <location>
        <begin position="404"/>
        <end position="433"/>
    </location>
</feature>
<evidence type="ECO:0000313" key="5">
    <source>
        <dbReference type="EMBL" id="ERN17510.1"/>
    </source>
</evidence>
<dbReference type="AlphaFoldDB" id="U5D5L4"/>
<proteinExistence type="inferred from homology"/>
<evidence type="ECO:0000256" key="3">
    <source>
        <dbReference type="ARBA" id="ARBA00025777"/>
    </source>
</evidence>
<dbReference type="STRING" id="13333.U5D5L4"/>
<dbReference type="SMART" id="SM00365">
    <property type="entry name" value="LRR_SD22"/>
    <property type="match status" value="2"/>
</dbReference>
<dbReference type="Pfam" id="PF14580">
    <property type="entry name" value="LRR_9"/>
    <property type="match status" value="1"/>
</dbReference>
<dbReference type="PANTHER" id="PTHR11375">
    <property type="entry name" value="ACIDIC LEUCINE-RICH NUCLEAR PHOSPHOPROTEIN 32"/>
    <property type="match status" value="1"/>
</dbReference>
<dbReference type="Gene3D" id="3.80.10.10">
    <property type="entry name" value="Ribonuclease Inhibitor"/>
    <property type="match status" value="1"/>
</dbReference>
<dbReference type="Gramene" id="ERN17510">
    <property type="protein sequence ID" value="ERN17510"/>
    <property type="gene ID" value="AMTR_s00059p00078950"/>
</dbReference>
<name>U5D5L4_AMBTC</name>
<reference evidence="6" key="1">
    <citation type="journal article" date="2013" name="Science">
        <title>The Amborella genome and the evolution of flowering plants.</title>
        <authorList>
            <consortium name="Amborella Genome Project"/>
        </authorList>
    </citation>
    <scope>NUCLEOTIDE SEQUENCE [LARGE SCALE GENOMIC DNA]</scope>
</reference>
<dbReference type="EMBL" id="KI392312">
    <property type="protein sequence ID" value="ERN17510.1"/>
    <property type="molecule type" value="Genomic_DNA"/>
</dbReference>
<dbReference type="PROSITE" id="PS51450">
    <property type="entry name" value="LRR"/>
    <property type="match status" value="1"/>
</dbReference>
<dbReference type="eggNOG" id="KOG2739">
    <property type="taxonomic scope" value="Eukaryota"/>
</dbReference>
<feature type="compositionally biased region" description="Acidic residues" evidence="4">
    <location>
        <begin position="454"/>
        <end position="463"/>
    </location>
</feature>
<organism evidence="5 6">
    <name type="scientific">Amborella trichopoda</name>
    <dbReference type="NCBI Taxonomy" id="13333"/>
    <lineage>
        <taxon>Eukaryota</taxon>
        <taxon>Viridiplantae</taxon>
        <taxon>Streptophyta</taxon>
        <taxon>Embryophyta</taxon>
        <taxon>Tracheophyta</taxon>
        <taxon>Spermatophyta</taxon>
        <taxon>Magnoliopsida</taxon>
        <taxon>Amborellales</taxon>
        <taxon>Amborellaceae</taxon>
        <taxon>Amborella</taxon>
    </lineage>
</organism>
<dbReference type="GO" id="GO:0042393">
    <property type="term" value="F:histone binding"/>
    <property type="evidence" value="ECO:0000318"/>
    <property type="project" value="GO_Central"/>
</dbReference>
<dbReference type="InterPro" id="IPR045081">
    <property type="entry name" value="AN32"/>
</dbReference>
<keyword evidence="6" id="KW-1185">Reference proteome</keyword>
<accession>U5D5L4</accession>
<evidence type="ECO:0000256" key="2">
    <source>
        <dbReference type="ARBA" id="ARBA00022737"/>
    </source>
</evidence>
<dbReference type="HOGENOM" id="CLU_022686_0_0_1"/>
<feature type="region of interest" description="Disordered" evidence="4">
    <location>
        <begin position="154"/>
        <end position="472"/>
    </location>
</feature>
<sequence length="472" mass="52078">MDEVWERAVETALEGHSDSFSARTLTLDGAVKCAHGRLPPPGLLEKFQNLELLSIANVGVSSLEKFPRLRNLQKLILSDNRIASGLEFLVEAGLDSLRDLDLSNNRIQYLEDLAPLAKLKLISLDLYECPVTRVHDYRSRVFSMIKSLKYLDKMDAEENERPESDEEEDEDEDDEDPGSGEIDGEDRSGKANGGIIDGDEDEDEGEESDEDEEETVRVRANGINGGERARARYSPELNGVDGSDEEEEDVEDEEDDNGGSRVTVPSQSANGDWSEEEEIDEDDDGAEVHEGDDSEEEDGVEEEEEDGDGDDDDGGGDDDDDDDDDDEEEEDVDEEGDLGTAGRLTSAEGEIDGHEQGEEDENGEIGEEDEHGVEEDGDDDEEDGEDEEEDIGAEYLVQPIGQAEAEDEGGASDLDPGENEDDDGEEEEDLDEEEGHRVQSQPPPHQSKRKRSSEDDDDDDDVVENGKSSKQR</sequence>
<feature type="compositionally biased region" description="Acidic residues" evidence="4">
    <location>
        <begin position="197"/>
        <end position="214"/>
    </location>
</feature>
<dbReference type="FunFam" id="3.80.10.10:FF:000131">
    <property type="entry name" value="acidic leucine-rich nuclear phosphoprotein 32-related protein-like"/>
    <property type="match status" value="1"/>
</dbReference>
<keyword evidence="1" id="KW-0433">Leucine-rich repeat</keyword>
<feature type="compositionally biased region" description="Acidic residues" evidence="4">
    <location>
        <begin position="242"/>
        <end position="257"/>
    </location>
</feature>
<protein>
    <recommendedName>
        <fullName evidence="7">U2A'/phosphoprotein 32 family A C-terminal domain-containing protein</fullName>
    </recommendedName>
</protein>
<evidence type="ECO:0008006" key="7">
    <source>
        <dbReference type="Google" id="ProtNLM"/>
    </source>
</evidence>
<gene>
    <name evidence="5" type="ORF">AMTR_s00059p00078950</name>
</gene>
<comment type="similarity">
    <text evidence="3">Belongs to the ANP32 family.</text>
</comment>
<keyword evidence="2" id="KW-0677">Repeat</keyword>
<dbReference type="InterPro" id="IPR032675">
    <property type="entry name" value="LRR_dom_sf"/>
</dbReference>
<dbReference type="SUPFAM" id="SSF52058">
    <property type="entry name" value="L domain-like"/>
    <property type="match status" value="1"/>
</dbReference>
<dbReference type="InterPro" id="IPR001611">
    <property type="entry name" value="Leu-rich_rpt"/>
</dbReference>
<evidence type="ECO:0000256" key="1">
    <source>
        <dbReference type="ARBA" id="ARBA00022614"/>
    </source>
</evidence>
<feature type="compositionally biased region" description="Acidic residues" evidence="4">
    <location>
        <begin position="292"/>
        <end position="337"/>
    </location>
</feature>